<feature type="region of interest" description="Disordered" evidence="5">
    <location>
        <begin position="263"/>
        <end position="300"/>
    </location>
</feature>
<dbReference type="Gene3D" id="1.20.1280.290">
    <property type="match status" value="2"/>
</dbReference>
<sequence>MGWFTDLTGLIAPMFIIASPILSYSDQAISMHRNKTSAGFSLDIPLIMLVASFLRIFYWPGARFDASLLVQSLIMVGVQFVLLKIALDHRPSPSSKGGEMPFAGGEADGWFGGARPYSFWQWRSPKPYWQFLVYLFAGLVACEVILSFLPPVYTLYSSLIGIAGLSIEATLPIPQILANHSSRSCRGFRLSVLGSWLGGDAMKMFWFFTATTEIPWAFKICGMFQAACDAYLGVQYWMYGEGPPNPLSNGTGAIKEHPLDDMSFPAGSPYNVGKQPSGREHSRSLTPTRRPAPFHVVTAE</sequence>
<reference evidence="7" key="2">
    <citation type="submission" date="2022-07" db="EMBL/GenBank/DDBJ databases">
        <authorList>
            <person name="Goncalves M.F.M."/>
            <person name="Hilario S."/>
            <person name="Van De Peer Y."/>
            <person name="Esteves A.C."/>
            <person name="Alves A."/>
        </authorList>
    </citation>
    <scope>NUCLEOTIDE SEQUENCE</scope>
    <source>
        <strain evidence="7">MUM 19.33</strain>
    </source>
</reference>
<dbReference type="GO" id="GO:0016020">
    <property type="term" value="C:membrane"/>
    <property type="evidence" value="ECO:0007669"/>
    <property type="project" value="UniProtKB-SubCell"/>
</dbReference>
<proteinExistence type="predicted"/>
<reference evidence="7" key="1">
    <citation type="journal article" date="2021" name="J Fungi (Basel)">
        <title>Genomic and Metabolomic Analyses of the Marine Fungus Emericellopsis cladophorae: Insights into Saltwater Adaptability Mechanisms and Its Biosynthetic Potential.</title>
        <authorList>
            <person name="Goncalves M.F.M."/>
            <person name="Hilario S."/>
            <person name="Van de Peer Y."/>
            <person name="Esteves A.C."/>
            <person name="Alves A."/>
        </authorList>
    </citation>
    <scope>NUCLEOTIDE SEQUENCE</scope>
    <source>
        <strain evidence="7">MUM 19.33</strain>
    </source>
</reference>
<dbReference type="GO" id="GO:0005768">
    <property type="term" value="C:endosome"/>
    <property type="evidence" value="ECO:0007669"/>
    <property type="project" value="TreeGrafter"/>
</dbReference>
<comment type="subcellular location">
    <subcellularLocation>
        <location evidence="1">Membrane</location>
        <topology evidence="1">Multi-pass membrane protein</topology>
    </subcellularLocation>
</comment>
<comment type="caution">
    <text evidence="7">The sequence shown here is derived from an EMBL/GenBank/DDBJ whole genome shotgun (WGS) entry which is preliminary data.</text>
</comment>
<dbReference type="Proteomes" id="UP001055219">
    <property type="component" value="Unassembled WGS sequence"/>
</dbReference>
<dbReference type="GO" id="GO:0042147">
    <property type="term" value="P:retrograde transport, endosome to Golgi"/>
    <property type="evidence" value="ECO:0007669"/>
    <property type="project" value="TreeGrafter"/>
</dbReference>
<keyword evidence="2 6" id="KW-0812">Transmembrane</keyword>
<evidence type="ECO:0000313" key="8">
    <source>
        <dbReference type="Proteomes" id="UP001055219"/>
    </source>
</evidence>
<evidence type="ECO:0000313" key="7">
    <source>
        <dbReference type="EMBL" id="KAI6782896.1"/>
    </source>
</evidence>
<evidence type="ECO:0000256" key="6">
    <source>
        <dbReference type="SAM" id="Phobius"/>
    </source>
</evidence>
<accession>A0A9P9Y3W6</accession>
<keyword evidence="3 6" id="KW-1133">Transmembrane helix</keyword>
<dbReference type="RefSeq" id="XP_051363752.1">
    <property type="nucleotide sequence ID" value="XM_051504655.1"/>
</dbReference>
<dbReference type="InterPro" id="IPR052241">
    <property type="entry name" value="SLC66/Scramblase_ANY1"/>
</dbReference>
<evidence type="ECO:0000256" key="2">
    <source>
        <dbReference type="ARBA" id="ARBA00022692"/>
    </source>
</evidence>
<organism evidence="7 8">
    <name type="scientific">Emericellopsis cladophorae</name>
    <dbReference type="NCBI Taxonomy" id="2686198"/>
    <lineage>
        <taxon>Eukaryota</taxon>
        <taxon>Fungi</taxon>
        <taxon>Dikarya</taxon>
        <taxon>Ascomycota</taxon>
        <taxon>Pezizomycotina</taxon>
        <taxon>Sordariomycetes</taxon>
        <taxon>Hypocreomycetidae</taxon>
        <taxon>Hypocreales</taxon>
        <taxon>Bionectriaceae</taxon>
        <taxon>Emericellopsis</taxon>
    </lineage>
</organism>
<dbReference type="EMBL" id="JAGIXG020000010">
    <property type="protein sequence ID" value="KAI6782896.1"/>
    <property type="molecule type" value="Genomic_DNA"/>
</dbReference>
<dbReference type="OrthoDB" id="292213at2759"/>
<feature type="transmembrane region" description="Helical" evidence="6">
    <location>
        <begin position="131"/>
        <end position="149"/>
    </location>
</feature>
<feature type="transmembrane region" description="Helical" evidence="6">
    <location>
        <begin position="66"/>
        <end position="87"/>
    </location>
</feature>
<evidence type="ECO:0000256" key="3">
    <source>
        <dbReference type="ARBA" id="ARBA00022989"/>
    </source>
</evidence>
<dbReference type="GO" id="GO:0045332">
    <property type="term" value="P:phospholipid translocation"/>
    <property type="evidence" value="ECO:0007669"/>
    <property type="project" value="TreeGrafter"/>
</dbReference>
<feature type="transmembrane region" description="Helical" evidence="6">
    <location>
        <begin position="6"/>
        <end position="25"/>
    </location>
</feature>
<dbReference type="PANTHER" id="PTHR14856:SF9">
    <property type="entry name" value="PQ-LOOP REPEAT-CONTAINING PROTEIN 1"/>
    <property type="match status" value="1"/>
</dbReference>
<evidence type="ECO:0000256" key="1">
    <source>
        <dbReference type="ARBA" id="ARBA00004141"/>
    </source>
</evidence>
<protein>
    <submittedName>
        <fullName evidence="7">Membrane protein-like protein</fullName>
    </submittedName>
</protein>
<dbReference type="GeneID" id="75828571"/>
<gene>
    <name evidence="7" type="ORF">J7T54_002055</name>
</gene>
<dbReference type="GO" id="GO:0005802">
    <property type="term" value="C:trans-Golgi network"/>
    <property type="evidence" value="ECO:0007669"/>
    <property type="project" value="TreeGrafter"/>
</dbReference>
<dbReference type="GO" id="GO:0005829">
    <property type="term" value="C:cytosol"/>
    <property type="evidence" value="ECO:0007669"/>
    <property type="project" value="GOC"/>
</dbReference>
<feature type="transmembrane region" description="Helical" evidence="6">
    <location>
        <begin position="37"/>
        <end position="60"/>
    </location>
</feature>
<dbReference type="InterPro" id="IPR006603">
    <property type="entry name" value="PQ-loop_rpt"/>
</dbReference>
<dbReference type="AlphaFoldDB" id="A0A9P9Y3W6"/>
<dbReference type="PANTHER" id="PTHR14856">
    <property type="entry name" value="PQ-LOOP REPEAT-CONTAINING PROTEIN 1-LIKE PROTEIN"/>
    <property type="match status" value="1"/>
</dbReference>
<dbReference type="Pfam" id="PF04193">
    <property type="entry name" value="PQ-loop"/>
    <property type="match status" value="1"/>
</dbReference>
<keyword evidence="8" id="KW-1185">Reference proteome</keyword>
<evidence type="ECO:0000256" key="5">
    <source>
        <dbReference type="SAM" id="MobiDB-lite"/>
    </source>
</evidence>
<evidence type="ECO:0000256" key="4">
    <source>
        <dbReference type="ARBA" id="ARBA00023136"/>
    </source>
</evidence>
<keyword evidence="4 6" id="KW-0472">Membrane</keyword>
<name>A0A9P9Y3W6_9HYPO</name>
<dbReference type="FunFam" id="1.20.1280.290:FF:000005">
    <property type="entry name" value="PQ-loop repeat-containing protein 1"/>
    <property type="match status" value="1"/>
</dbReference>